<gene>
    <name evidence="1" type="ORF">GCM10009682_45080</name>
</gene>
<name>A0ABN2MCK8_9ACTN</name>
<evidence type="ECO:0000313" key="2">
    <source>
        <dbReference type="Proteomes" id="UP001500218"/>
    </source>
</evidence>
<evidence type="ECO:0000313" key="1">
    <source>
        <dbReference type="EMBL" id="GAA1819516.1"/>
    </source>
</evidence>
<proteinExistence type="predicted"/>
<reference evidence="1 2" key="1">
    <citation type="journal article" date="2019" name="Int. J. Syst. Evol. Microbiol.">
        <title>The Global Catalogue of Microorganisms (GCM) 10K type strain sequencing project: providing services to taxonomists for standard genome sequencing and annotation.</title>
        <authorList>
            <consortium name="The Broad Institute Genomics Platform"/>
            <consortium name="The Broad Institute Genome Sequencing Center for Infectious Disease"/>
            <person name="Wu L."/>
            <person name="Ma J."/>
        </authorList>
    </citation>
    <scope>NUCLEOTIDE SEQUENCE [LARGE SCALE GENOMIC DNA]</scope>
    <source>
        <strain evidence="1 2">JCM 13250</strain>
    </source>
</reference>
<keyword evidence="2" id="KW-1185">Reference proteome</keyword>
<protein>
    <submittedName>
        <fullName evidence="1">Uncharacterized protein</fullName>
    </submittedName>
</protein>
<dbReference type="Proteomes" id="UP001500218">
    <property type="component" value="Unassembled WGS sequence"/>
</dbReference>
<accession>A0ABN2MCK8</accession>
<comment type="caution">
    <text evidence="1">The sequence shown here is derived from an EMBL/GenBank/DDBJ whole genome shotgun (WGS) entry which is preliminary data.</text>
</comment>
<dbReference type="EMBL" id="BAAALT010000164">
    <property type="protein sequence ID" value="GAA1819516.1"/>
    <property type="molecule type" value="Genomic_DNA"/>
</dbReference>
<sequence length="235" mass="25378">MKYLATVCLPPTGQDSAADALVAALAPFDLNNDRDEPADIWAAWDWWAVPTHGALPLKPEHRGDPRVAWAELPDGNLVVLAAPKAAIDFATMRREAAEHAAGTWDAWAAVASAHPPALPRAHFDATCDPADAQRLYLLQPAIQEVALAAATQQHPYFTFPVLLADPVAQFSGDRDAFVARAAAVAFATYAYITLDGAWVTQFTDDRGWDAHVLAMTDYLDALPDDTVLAVVKCHI</sequence>
<organism evidence="1 2">
    <name type="scientific">Luedemannella flava</name>
    <dbReference type="NCBI Taxonomy" id="349316"/>
    <lineage>
        <taxon>Bacteria</taxon>
        <taxon>Bacillati</taxon>
        <taxon>Actinomycetota</taxon>
        <taxon>Actinomycetes</taxon>
        <taxon>Micromonosporales</taxon>
        <taxon>Micromonosporaceae</taxon>
        <taxon>Luedemannella</taxon>
    </lineage>
</organism>
<dbReference type="RefSeq" id="WP_344135791.1">
    <property type="nucleotide sequence ID" value="NZ_BAAALT010000164.1"/>
</dbReference>